<feature type="domain" description="Acetyl-coenzyme A carboxylase carboxyl transferase subunit beta" evidence="1">
    <location>
        <begin position="71"/>
        <end position="97"/>
    </location>
</feature>
<proteinExistence type="predicted"/>
<dbReference type="EMBL" id="AZIM01002318">
    <property type="protein sequence ID" value="ETE64281.1"/>
    <property type="molecule type" value="Genomic_DNA"/>
</dbReference>
<evidence type="ECO:0000313" key="2">
    <source>
        <dbReference type="EMBL" id="ETE64281.1"/>
    </source>
</evidence>
<dbReference type="InterPro" id="IPR029045">
    <property type="entry name" value="ClpP/crotonase-like_dom_sf"/>
</dbReference>
<dbReference type="Gene3D" id="3.90.226.10">
    <property type="entry name" value="2-enoyl-CoA Hydratase, Chain A, domain 1"/>
    <property type="match status" value="2"/>
</dbReference>
<accession>V8NQN8</accession>
<reference evidence="2 3" key="1">
    <citation type="journal article" date="2013" name="Proc. Natl. Acad. Sci. U.S.A.">
        <title>The king cobra genome reveals dynamic gene evolution and adaptation in the snake venom system.</title>
        <authorList>
            <person name="Vonk F.J."/>
            <person name="Casewell N.R."/>
            <person name="Henkel C.V."/>
            <person name="Heimberg A.M."/>
            <person name="Jansen H.J."/>
            <person name="McCleary R.J."/>
            <person name="Kerkkamp H.M."/>
            <person name="Vos R.A."/>
            <person name="Guerreiro I."/>
            <person name="Calvete J.J."/>
            <person name="Wuster W."/>
            <person name="Woods A.E."/>
            <person name="Logan J.M."/>
            <person name="Harrison R.A."/>
            <person name="Castoe T.A."/>
            <person name="de Koning A.P."/>
            <person name="Pollock D.D."/>
            <person name="Yandell M."/>
            <person name="Calderon D."/>
            <person name="Renjifo C."/>
            <person name="Currier R.B."/>
            <person name="Salgado D."/>
            <person name="Pla D."/>
            <person name="Sanz L."/>
            <person name="Hyder A.S."/>
            <person name="Ribeiro J.M."/>
            <person name="Arntzen J.W."/>
            <person name="van den Thillart G.E."/>
            <person name="Boetzer M."/>
            <person name="Pirovano W."/>
            <person name="Dirks R.P."/>
            <person name="Spaink H.P."/>
            <person name="Duboule D."/>
            <person name="McGlinn E."/>
            <person name="Kini R.M."/>
            <person name="Richardson M.K."/>
        </authorList>
    </citation>
    <scope>NUCLEOTIDE SEQUENCE</scope>
    <source>
        <tissue evidence="2">Blood</tissue>
    </source>
</reference>
<dbReference type="SUPFAM" id="SSF52096">
    <property type="entry name" value="ClpP/crotonase"/>
    <property type="match status" value="1"/>
</dbReference>
<keyword evidence="3" id="KW-1185">Reference proteome</keyword>
<evidence type="ECO:0000313" key="3">
    <source>
        <dbReference type="Proteomes" id="UP000018936"/>
    </source>
</evidence>
<dbReference type="PANTHER" id="PTHR45728:SF5">
    <property type="entry name" value="ACETYL-COA CARBOXYLASE 1"/>
    <property type="match status" value="1"/>
</dbReference>
<dbReference type="OrthoDB" id="14612at2759"/>
<comment type="caution">
    <text evidence="2">The sequence shown here is derived from an EMBL/GenBank/DDBJ whole genome shotgun (WGS) entry which is preliminary data.</text>
</comment>
<dbReference type="GO" id="GO:0003989">
    <property type="term" value="F:acetyl-CoA carboxylase activity"/>
    <property type="evidence" value="ECO:0007669"/>
    <property type="project" value="InterPro"/>
</dbReference>
<dbReference type="Pfam" id="PF01039">
    <property type="entry name" value="Carboxyl_trans"/>
    <property type="match status" value="2"/>
</dbReference>
<feature type="domain" description="Acetyl-coenzyme A carboxylase carboxyl transferase subunit beta" evidence="1">
    <location>
        <begin position="1"/>
        <end position="69"/>
    </location>
</feature>
<dbReference type="Proteomes" id="UP000018936">
    <property type="component" value="Unassembled WGS sequence"/>
</dbReference>
<protein>
    <submittedName>
        <fullName evidence="2">Acetyl-CoA carboxylase</fullName>
    </submittedName>
</protein>
<dbReference type="GO" id="GO:0005739">
    <property type="term" value="C:mitochondrion"/>
    <property type="evidence" value="ECO:0007669"/>
    <property type="project" value="TreeGrafter"/>
</dbReference>
<organism evidence="2 3">
    <name type="scientific">Ophiophagus hannah</name>
    <name type="common">King cobra</name>
    <name type="synonym">Naja hannah</name>
    <dbReference type="NCBI Taxonomy" id="8665"/>
    <lineage>
        <taxon>Eukaryota</taxon>
        <taxon>Metazoa</taxon>
        <taxon>Chordata</taxon>
        <taxon>Craniata</taxon>
        <taxon>Vertebrata</taxon>
        <taxon>Euteleostomi</taxon>
        <taxon>Lepidosauria</taxon>
        <taxon>Squamata</taxon>
        <taxon>Bifurcata</taxon>
        <taxon>Unidentata</taxon>
        <taxon>Episquamata</taxon>
        <taxon>Toxicofera</taxon>
        <taxon>Serpentes</taxon>
        <taxon>Colubroidea</taxon>
        <taxon>Elapidae</taxon>
        <taxon>Elapinae</taxon>
        <taxon>Ophiophagus</taxon>
    </lineage>
</organism>
<dbReference type="PANTHER" id="PTHR45728">
    <property type="entry name" value="ACETYL-COA CARBOXYLASE, ISOFORM A"/>
    <property type="match status" value="1"/>
</dbReference>
<sequence>MHNNGVTHSTVCDDFEGVYTILQWLSYMPKSVFSPVPMLIVKDPIDRTIEFLPTKAPYDPRWMLAGRPHPKAIKDFNREGLPLIVFANWRGFSGGMK</sequence>
<name>V8NQN8_OPHHA</name>
<dbReference type="GO" id="GO:0006633">
    <property type="term" value="P:fatty acid biosynthetic process"/>
    <property type="evidence" value="ECO:0007669"/>
    <property type="project" value="TreeGrafter"/>
</dbReference>
<dbReference type="AlphaFoldDB" id="V8NQN8"/>
<feature type="non-terminal residue" evidence="2">
    <location>
        <position position="97"/>
    </location>
</feature>
<gene>
    <name evidence="2" type="primary">ACAC</name>
    <name evidence="2" type="ORF">L345_09947</name>
</gene>
<dbReference type="InterPro" id="IPR034733">
    <property type="entry name" value="AcCoA_carboxyl_beta"/>
</dbReference>
<evidence type="ECO:0000259" key="1">
    <source>
        <dbReference type="Pfam" id="PF01039"/>
    </source>
</evidence>
<dbReference type="InterPro" id="IPR049076">
    <property type="entry name" value="ACCA"/>
</dbReference>